<dbReference type="Pfam" id="PF03446">
    <property type="entry name" value="NAD_binding_2"/>
    <property type="match status" value="1"/>
</dbReference>
<evidence type="ECO:0000313" key="7">
    <source>
        <dbReference type="Proteomes" id="UP000295294"/>
    </source>
</evidence>
<dbReference type="KEGG" id="cox:E0W60_01465"/>
<dbReference type="InterPro" id="IPR008927">
    <property type="entry name" value="6-PGluconate_DH-like_C_sf"/>
</dbReference>
<dbReference type="RefSeq" id="WP_135702780.1">
    <property type="nucleotide sequence ID" value="NZ_CP038634.1"/>
</dbReference>
<dbReference type="EMBL" id="CP038634">
    <property type="protein sequence ID" value="QBY49920.1"/>
    <property type="molecule type" value="Genomic_DNA"/>
</dbReference>
<dbReference type="PROSITE" id="PS00895">
    <property type="entry name" value="3_HYDROXYISOBUT_DH"/>
    <property type="match status" value="1"/>
</dbReference>
<protein>
    <submittedName>
        <fullName evidence="6">NAD(P)-dependent oxidoreductase</fullName>
    </submittedName>
</protein>
<feature type="active site" evidence="3">
    <location>
        <position position="177"/>
    </location>
</feature>
<dbReference type="GO" id="GO:0016054">
    <property type="term" value="P:organic acid catabolic process"/>
    <property type="evidence" value="ECO:0007669"/>
    <property type="project" value="UniProtKB-ARBA"/>
</dbReference>
<proteinExistence type="predicted"/>
<name>A0A4P7L3R7_9BURK</name>
<evidence type="ECO:0000256" key="3">
    <source>
        <dbReference type="PIRSR" id="PIRSR000103-1"/>
    </source>
</evidence>
<dbReference type="InterPro" id="IPR015815">
    <property type="entry name" value="HIBADH-related"/>
</dbReference>
<evidence type="ECO:0000259" key="5">
    <source>
        <dbReference type="Pfam" id="PF14833"/>
    </source>
</evidence>
<dbReference type="InterPro" id="IPR036291">
    <property type="entry name" value="NAD(P)-bd_dom_sf"/>
</dbReference>
<feature type="domain" description="6-phosphogluconate dehydrogenase NADP-binding" evidence="4">
    <location>
        <begin position="11"/>
        <end position="168"/>
    </location>
</feature>
<dbReference type="GO" id="GO:0051287">
    <property type="term" value="F:NAD binding"/>
    <property type="evidence" value="ECO:0007669"/>
    <property type="project" value="InterPro"/>
</dbReference>
<dbReference type="Pfam" id="PF14833">
    <property type="entry name" value="NAD_binding_11"/>
    <property type="match status" value="1"/>
</dbReference>
<dbReference type="GO" id="GO:0016616">
    <property type="term" value="F:oxidoreductase activity, acting on the CH-OH group of donors, NAD or NADP as acceptor"/>
    <property type="evidence" value="ECO:0007669"/>
    <property type="project" value="TreeGrafter"/>
</dbReference>
<dbReference type="InterPro" id="IPR006115">
    <property type="entry name" value="6PGDH_NADP-bd"/>
</dbReference>
<dbReference type="InterPro" id="IPR002204">
    <property type="entry name" value="3-OH-isobutyrate_DH-rel_CS"/>
</dbReference>
<dbReference type="InterPro" id="IPR013328">
    <property type="entry name" value="6PGD_dom2"/>
</dbReference>
<dbReference type="Proteomes" id="UP000295294">
    <property type="component" value="Chromosome 1"/>
</dbReference>
<sequence length="311" mass="32856">MSAANSERTIVGFVGLGQMGKPMALNLIHADTDLRVTSKVQDPYRELQEAGATTADNLAGLADAKIVFLSLPGTAAVLDVLFGDGGLATLLRPGSIVVDTSTMEHGATMDIHARLTAAGIVFLDAPVSGMQSRAEAGTLTVMCGGAEQTFETVKPWLERMGNNVLYMGDAGSGQLTKLVNQLLFDINCAALAEILPMSRKMGLDPEKIASVINSGTGRSYASEFFLPRILARHFSDGYPLKAAYKDLVSAAELGARHCIPMPVLAAATATYQMSLLAGHGTSDKGAMTRFFEDMLAVQFSAAAPQMEKEHG</sequence>
<dbReference type="Gene3D" id="1.10.1040.10">
    <property type="entry name" value="N-(1-d-carboxylethyl)-l-norvaline Dehydrogenase, domain 2"/>
    <property type="match status" value="1"/>
</dbReference>
<dbReference type="PANTHER" id="PTHR22981:SF7">
    <property type="entry name" value="3-HYDROXYISOBUTYRATE DEHYDROGENASE, MITOCHONDRIAL"/>
    <property type="match status" value="1"/>
</dbReference>
<dbReference type="SUPFAM" id="SSF51735">
    <property type="entry name" value="NAD(P)-binding Rossmann-fold domains"/>
    <property type="match status" value="1"/>
</dbReference>
<dbReference type="AlphaFoldDB" id="A0A4P7L3R7"/>
<reference evidence="6 7" key="1">
    <citation type="submission" date="2019-03" db="EMBL/GenBank/DDBJ databases">
        <title>Efficiently degradation of phenoxyalkanoic acid herbicides by Cupriavidus oxalaticus strain X32.</title>
        <authorList>
            <person name="Sheng X."/>
        </authorList>
    </citation>
    <scope>NUCLEOTIDE SEQUENCE [LARGE SCALE GENOMIC DNA]</scope>
    <source>
        <strain evidence="6 7">X32</strain>
    </source>
</reference>
<accession>A0A4P7L3R7</accession>
<dbReference type="Gene3D" id="3.40.50.720">
    <property type="entry name" value="NAD(P)-binding Rossmann-like Domain"/>
    <property type="match status" value="1"/>
</dbReference>
<dbReference type="PANTHER" id="PTHR22981">
    <property type="entry name" value="3-HYDROXYISOBUTYRATE DEHYDROGENASE-RELATED"/>
    <property type="match status" value="1"/>
</dbReference>
<gene>
    <name evidence="6" type="ORF">E0W60_01465</name>
</gene>
<feature type="domain" description="3-hydroxyisobutyrate dehydrogenase-like NAD-binding" evidence="5">
    <location>
        <begin position="171"/>
        <end position="290"/>
    </location>
</feature>
<dbReference type="InterPro" id="IPR029154">
    <property type="entry name" value="HIBADH-like_NADP-bd"/>
</dbReference>
<evidence type="ECO:0000313" key="6">
    <source>
        <dbReference type="EMBL" id="QBY49920.1"/>
    </source>
</evidence>
<dbReference type="SUPFAM" id="SSF48179">
    <property type="entry name" value="6-phosphogluconate dehydrogenase C-terminal domain-like"/>
    <property type="match status" value="1"/>
</dbReference>
<evidence type="ECO:0000259" key="4">
    <source>
        <dbReference type="Pfam" id="PF03446"/>
    </source>
</evidence>
<evidence type="ECO:0000256" key="2">
    <source>
        <dbReference type="ARBA" id="ARBA00023027"/>
    </source>
</evidence>
<dbReference type="OrthoDB" id="8891374at2"/>
<keyword evidence="2" id="KW-0520">NAD</keyword>
<dbReference type="PIRSF" id="PIRSF000103">
    <property type="entry name" value="HIBADH"/>
    <property type="match status" value="1"/>
</dbReference>
<dbReference type="GO" id="GO:0050661">
    <property type="term" value="F:NADP binding"/>
    <property type="evidence" value="ECO:0007669"/>
    <property type="project" value="InterPro"/>
</dbReference>
<keyword evidence="1" id="KW-0560">Oxidoreductase</keyword>
<evidence type="ECO:0000256" key="1">
    <source>
        <dbReference type="ARBA" id="ARBA00023002"/>
    </source>
</evidence>
<organism evidence="6 7">
    <name type="scientific">Cupriavidus oxalaticus</name>
    <dbReference type="NCBI Taxonomy" id="96344"/>
    <lineage>
        <taxon>Bacteria</taxon>
        <taxon>Pseudomonadati</taxon>
        <taxon>Pseudomonadota</taxon>
        <taxon>Betaproteobacteria</taxon>
        <taxon>Burkholderiales</taxon>
        <taxon>Burkholderiaceae</taxon>
        <taxon>Cupriavidus</taxon>
    </lineage>
</organism>